<accession>A0ABQ8PWE6</accession>
<sequence length="566" mass="62338">MFTLSSLRNMLNLRQTDQPQSGTTTPAKGSERGSPVSQMAANLLEETAPQSPTSSVSGLAVDFSALRLEEVNNMPGSFLLDSPPSNDQNPFPASLEALETIITVATLTADPIDTLNHSKLFTPAAEFYERQGAAIPGSVHMDLNSAMQGLAAVSQSKKPSALPASRLSRQFARQSVPRATKSRTPSPTNRPNGRVEQREVDTLENLAREFDTHHAAVLHESFDAQSRDFQYSTLDKTSKWLQEGLILIETFEDRSKYRNYNQKRAMGSASATSQKNITLKDRRDRLRERLKTLHATVCALYVPLIPEQPIEIDANHLFSTHISQMDQLNQVLVLLAVICNVVIGLSLLDCNFLMGVAVLVARLGMSASSHSKGSALPHEFSPSQNEIIADMPKNLPDAFKKLDVDGHFDLYATCPECSYTNKAHPLKGKKIFYNYPETCDNDLVGENGTARCGARLLKSRRDGTVQPVKPFLVPSLPDYLARCLSDPVYVEQSKNATDNALDAIQTGQAQTGVNDVFEAHFIRDFNGPDGKLFVDRGNKIRLAFSIHVDFFNPNRVTQRGAHDSIG</sequence>
<feature type="region of interest" description="Disordered" evidence="1">
    <location>
        <begin position="157"/>
        <end position="197"/>
    </location>
</feature>
<feature type="region of interest" description="Disordered" evidence="1">
    <location>
        <begin position="12"/>
        <end position="56"/>
    </location>
</feature>
<evidence type="ECO:0000313" key="2">
    <source>
        <dbReference type="EMBL" id="KAJ3990747.1"/>
    </source>
</evidence>
<name>A0ABQ8PWE6_9AGAR</name>
<evidence type="ECO:0000313" key="3">
    <source>
        <dbReference type="Proteomes" id="UP001163828"/>
    </source>
</evidence>
<gene>
    <name evidence="2" type="ORF">F5050DRAFT_1898807</name>
</gene>
<feature type="compositionally biased region" description="Polar residues" evidence="1">
    <location>
        <begin position="182"/>
        <end position="191"/>
    </location>
</feature>
<proteinExistence type="predicted"/>
<keyword evidence="3" id="KW-1185">Reference proteome</keyword>
<dbReference type="Proteomes" id="UP001163828">
    <property type="component" value="Unassembled WGS sequence"/>
</dbReference>
<reference evidence="2" key="1">
    <citation type="submission" date="2022-08" db="EMBL/GenBank/DDBJ databases">
        <authorList>
            <consortium name="DOE Joint Genome Institute"/>
            <person name="Min B."/>
            <person name="Riley R."/>
            <person name="Sierra-Patev S."/>
            <person name="Naranjo-Ortiz M."/>
            <person name="Looney B."/>
            <person name="Konkel Z."/>
            <person name="Slot J.C."/>
            <person name="Sakamoto Y."/>
            <person name="Steenwyk J.L."/>
            <person name="Rokas A."/>
            <person name="Carro J."/>
            <person name="Camarero S."/>
            <person name="Ferreira P."/>
            <person name="Molpeceres G."/>
            <person name="Ruiz-Duenas F.J."/>
            <person name="Serrano A."/>
            <person name="Henrissat B."/>
            <person name="Drula E."/>
            <person name="Hughes K.W."/>
            <person name="Mata J.L."/>
            <person name="Ishikawa N.K."/>
            <person name="Vargas-Isla R."/>
            <person name="Ushijima S."/>
            <person name="Smith C.A."/>
            <person name="Ahrendt S."/>
            <person name="Andreopoulos W."/>
            <person name="He G."/>
            <person name="Labutti K."/>
            <person name="Lipzen A."/>
            <person name="Ng V."/>
            <person name="Sandor L."/>
            <person name="Barry K."/>
            <person name="Martinez A.T."/>
            <person name="Xiao Y."/>
            <person name="Gibbons J.G."/>
            <person name="Terashima K."/>
            <person name="Hibbett D.S."/>
            <person name="Grigoriev I.V."/>
        </authorList>
    </citation>
    <scope>NUCLEOTIDE SEQUENCE</scope>
    <source>
        <strain evidence="2">TFB10827</strain>
    </source>
</reference>
<feature type="compositionally biased region" description="Polar residues" evidence="1">
    <location>
        <begin position="12"/>
        <end position="27"/>
    </location>
</feature>
<dbReference type="EMBL" id="MU791540">
    <property type="protein sequence ID" value="KAJ3990747.1"/>
    <property type="molecule type" value="Genomic_DNA"/>
</dbReference>
<protein>
    <submittedName>
        <fullName evidence="2">Uncharacterized protein</fullName>
    </submittedName>
</protein>
<feature type="non-terminal residue" evidence="2">
    <location>
        <position position="566"/>
    </location>
</feature>
<organism evidence="2 3">
    <name type="scientific">Lentinula boryana</name>
    <dbReference type="NCBI Taxonomy" id="40481"/>
    <lineage>
        <taxon>Eukaryota</taxon>
        <taxon>Fungi</taxon>
        <taxon>Dikarya</taxon>
        <taxon>Basidiomycota</taxon>
        <taxon>Agaricomycotina</taxon>
        <taxon>Agaricomycetes</taxon>
        <taxon>Agaricomycetidae</taxon>
        <taxon>Agaricales</taxon>
        <taxon>Marasmiineae</taxon>
        <taxon>Omphalotaceae</taxon>
        <taxon>Lentinula</taxon>
    </lineage>
</organism>
<evidence type="ECO:0000256" key="1">
    <source>
        <dbReference type="SAM" id="MobiDB-lite"/>
    </source>
</evidence>
<comment type="caution">
    <text evidence="2">The sequence shown here is derived from an EMBL/GenBank/DDBJ whole genome shotgun (WGS) entry which is preliminary data.</text>
</comment>